<dbReference type="SUPFAM" id="SSF140683">
    <property type="entry name" value="SP0561-like"/>
    <property type="match status" value="1"/>
</dbReference>
<sequence length="69" mass="7565">MAKITKDMIIADVLRMDRATAPIFMRHGLHCLGCPASSMESIGDAAMVHGLDVDALLKDLNDYFENKGE</sequence>
<accession>A0A140L030</accession>
<evidence type="ECO:0000313" key="2">
    <source>
        <dbReference type="EMBL" id="KXG73905.1"/>
    </source>
</evidence>
<dbReference type="InterPro" id="IPR038062">
    <property type="entry name" value="ScdA-like_N_sf"/>
</dbReference>
<dbReference type="Proteomes" id="UP000070456">
    <property type="component" value="Unassembled WGS sequence"/>
</dbReference>
<dbReference type="Gene3D" id="1.10.3910.10">
    <property type="entry name" value="SP0561-like"/>
    <property type="match status" value="1"/>
</dbReference>
<organism evidence="2 3">
    <name type="scientific">Thermotalea metallivorans</name>
    <dbReference type="NCBI Taxonomy" id="520762"/>
    <lineage>
        <taxon>Bacteria</taxon>
        <taxon>Bacillati</taxon>
        <taxon>Bacillota</taxon>
        <taxon>Clostridia</taxon>
        <taxon>Peptostreptococcales</taxon>
        <taxon>Thermotaleaceae</taxon>
        <taxon>Thermotalea</taxon>
    </lineage>
</organism>
<dbReference type="STRING" id="520762.AN619_28250"/>
<dbReference type="Pfam" id="PF08984">
    <property type="entry name" value="DUF1858"/>
    <property type="match status" value="1"/>
</dbReference>
<evidence type="ECO:0000259" key="1">
    <source>
        <dbReference type="Pfam" id="PF08984"/>
    </source>
</evidence>
<dbReference type="NCBIfam" id="TIGR03980">
    <property type="entry name" value="prismane_assoc"/>
    <property type="match status" value="1"/>
</dbReference>
<evidence type="ECO:0000313" key="3">
    <source>
        <dbReference type="Proteomes" id="UP000070456"/>
    </source>
</evidence>
<dbReference type="PATRIC" id="fig|520762.4.peg.3122"/>
<dbReference type="PANTHER" id="PTHR39341">
    <property type="entry name" value="BSL7085 PROTEIN"/>
    <property type="match status" value="1"/>
</dbReference>
<dbReference type="RefSeq" id="WP_068557909.1">
    <property type="nucleotide sequence ID" value="NZ_LOEE01000072.1"/>
</dbReference>
<dbReference type="InterPro" id="IPR015077">
    <property type="entry name" value="DUF1858"/>
</dbReference>
<proteinExistence type="predicted"/>
<reference evidence="2 3" key="1">
    <citation type="submission" date="2015-12" db="EMBL/GenBank/DDBJ databases">
        <title>Draft genome sequence of the thermoanaerobe Thermotalea metallivorans, an isolate from the runoff channel of the Great Artesian Basin, Australia.</title>
        <authorList>
            <person name="Patel B.K."/>
        </authorList>
    </citation>
    <scope>NUCLEOTIDE SEQUENCE [LARGE SCALE GENOMIC DNA]</scope>
    <source>
        <strain evidence="2 3">B2-1</strain>
    </source>
</reference>
<dbReference type="PANTHER" id="PTHR39341:SF1">
    <property type="entry name" value="DUF1858 DOMAIN-CONTAINING PROTEIN"/>
    <property type="match status" value="1"/>
</dbReference>
<name>A0A140L030_9FIRM</name>
<keyword evidence="3" id="KW-1185">Reference proteome</keyword>
<dbReference type="InterPro" id="IPR023883">
    <property type="entry name" value="CHP03980_redox-disulphide"/>
</dbReference>
<dbReference type="OrthoDB" id="15017at2"/>
<protein>
    <recommendedName>
        <fullName evidence="1">DUF1858 domain-containing protein</fullName>
    </recommendedName>
</protein>
<comment type="caution">
    <text evidence="2">The sequence shown here is derived from an EMBL/GenBank/DDBJ whole genome shotgun (WGS) entry which is preliminary data.</text>
</comment>
<feature type="domain" description="DUF1858" evidence="1">
    <location>
        <begin position="4"/>
        <end position="56"/>
    </location>
</feature>
<dbReference type="AlphaFoldDB" id="A0A140L030"/>
<gene>
    <name evidence="2" type="ORF">AN619_28250</name>
</gene>
<dbReference type="EMBL" id="LOEE01000072">
    <property type="protein sequence ID" value="KXG73905.1"/>
    <property type="molecule type" value="Genomic_DNA"/>
</dbReference>